<feature type="region of interest" description="Disordered" evidence="1">
    <location>
        <begin position="37"/>
        <end position="57"/>
    </location>
</feature>
<evidence type="ECO:0000313" key="3">
    <source>
        <dbReference type="EMBL" id="SDD47637.1"/>
    </source>
</evidence>
<dbReference type="InterPro" id="IPR002559">
    <property type="entry name" value="Transposase_11"/>
</dbReference>
<dbReference type="PANTHER" id="PTHR30007:SF1">
    <property type="entry name" value="BLR1914 PROTEIN"/>
    <property type="match status" value="1"/>
</dbReference>
<dbReference type="PANTHER" id="PTHR30007">
    <property type="entry name" value="PHP DOMAIN PROTEIN"/>
    <property type="match status" value="1"/>
</dbReference>
<feature type="domain" description="Transposase IS4-like" evidence="2">
    <location>
        <begin position="5"/>
        <end position="84"/>
    </location>
</feature>
<dbReference type="EMBL" id="FNAD01000004">
    <property type="protein sequence ID" value="SDD47637.1"/>
    <property type="molecule type" value="Genomic_DNA"/>
</dbReference>
<proteinExistence type="predicted"/>
<dbReference type="GO" id="GO:0004803">
    <property type="term" value="F:transposase activity"/>
    <property type="evidence" value="ECO:0007669"/>
    <property type="project" value="InterPro"/>
</dbReference>
<evidence type="ECO:0000259" key="2">
    <source>
        <dbReference type="Pfam" id="PF01609"/>
    </source>
</evidence>
<dbReference type="Pfam" id="PF01609">
    <property type="entry name" value="DDE_Tnp_1"/>
    <property type="match status" value="1"/>
</dbReference>
<dbReference type="STRING" id="58114.SAMN05216270_104166"/>
<sequence length="105" mass="12671">MPRKHPDLLPADKGYAHDSTRARLRRRGIAHAIPERIDQVERRRRKGRFGGRPPHFDREAYRQRNVVERCFNRFKQRRDLATRHAKRAPIYRAGLVWLNDPRERP</sequence>
<gene>
    <name evidence="3" type="ORF">SAMN05216270_104166</name>
</gene>
<accession>A0A1G6V3R3</accession>
<evidence type="ECO:0000313" key="4">
    <source>
        <dbReference type="Proteomes" id="UP000198949"/>
    </source>
</evidence>
<organism evidence="3 4">
    <name type="scientific">Glycomyces harbinensis</name>
    <dbReference type="NCBI Taxonomy" id="58114"/>
    <lineage>
        <taxon>Bacteria</taxon>
        <taxon>Bacillati</taxon>
        <taxon>Actinomycetota</taxon>
        <taxon>Actinomycetes</taxon>
        <taxon>Glycomycetales</taxon>
        <taxon>Glycomycetaceae</taxon>
        <taxon>Glycomyces</taxon>
    </lineage>
</organism>
<feature type="region of interest" description="Disordered" evidence="1">
    <location>
        <begin position="1"/>
        <end position="20"/>
    </location>
</feature>
<protein>
    <submittedName>
        <fullName evidence="3">Transposase DDE domain-containing protein</fullName>
    </submittedName>
</protein>
<keyword evidence="4" id="KW-1185">Reference proteome</keyword>
<evidence type="ECO:0000256" key="1">
    <source>
        <dbReference type="SAM" id="MobiDB-lite"/>
    </source>
</evidence>
<name>A0A1G6V3R3_9ACTN</name>
<dbReference type="GO" id="GO:0003677">
    <property type="term" value="F:DNA binding"/>
    <property type="evidence" value="ECO:0007669"/>
    <property type="project" value="InterPro"/>
</dbReference>
<dbReference type="AlphaFoldDB" id="A0A1G6V3R3"/>
<reference evidence="4" key="1">
    <citation type="submission" date="2016-10" db="EMBL/GenBank/DDBJ databases">
        <authorList>
            <person name="Varghese N."/>
            <person name="Submissions S."/>
        </authorList>
    </citation>
    <scope>NUCLEOTIDE SEQUENCE [LARGE SCALE GENOMIC DNA]</scope>
    <source>
        <strain evidence="4">CGMCC 4.3516</strain>
    </source>
</reference>
<dbReference type="Proteomes" id="UP000198949">
    <property type="component" value="Unassembled WGS sequence"/>
</dbReference>
<dbReference type="GO" id="GO:0006313">
    <property type="term" value="P:DNA transposition"/>
    <property type="evidence" value="ECO:0007669"/>
    <property type="project" value="InterPro"/>
</dbReference>